<dbReference type="CDD" id="cd00067">
    <property type="entry name" value="GAL4"/>
    <property type="match status" value="1"/>
</dbReference>
<reference evidence="9 10" key="1">
    <citation type="submission" date="2024-01" db="EMBL/GenBank/DDBJ databases">
        <authorList>
            <person name="Allen C."/>
            <person name="Tagirdzhanova G."/>
        </authorList>
    </citation>
    <scope>NUCLEOTIDE SEQUENCE [LARGE SCALE GENOMIC DNA]</scope>
</reference>
<dbReference type="Pfam" id="PF00172">
    <property type="entry name" value="Zn_clus"/>
    <property type="match status" value="1"/>
</dbReference>
<evidence type="ECO:0000256" key="6">
    <source>
        <dbReference type="ARBA" id="ARBA00023242"/>
    </source>
</evidence>
<organism evidence="9 10">
    <name type="scientific">Sporothrix eucalyptigena</name>
    <dbReference type="NCBI Taxonomy" id="1812306"/>
    <lineage>
        <taxon>Eukaryota</taxon>
        <taxon>Fungi</taxon>
        <taxon>Dikarya</taxon>
        <taxon>Ascomycota</taxon>
        <taxon>Pezizomycotina</taxon>
        <taxon>Sordariomycetes</taxon>
        <taxon>Sordariomycetidae</taxon>
        <taxon>Ophiostomatales</taxon>
        <taxon>Ophiostomataceae</taxon>
        <taxon>Sporothrix</taxon>
    </lineage>
</organism>
<feature type="region of interest" description="Disordered" evidence="7">
    <location>
        <begin position="133"/>
        <end position="179"/>
    </location>
</feature>
<dbReference type="CDD" id="cd12148">
    <property type="entry name" value="fungal_TF_MHR"/>
    <property type="match status" value="1"/>
</dbReference>
<keyword evidence="2" id="KW-0862">Zinc</keyword>
<keyword evidence="5" id="KW-0804">Transcription</keyword>
<protein>
    <recommendedName>
        <fullName evidence="8">Zn(2)-C6 fungal-type domain-containing protein</fullName>
    </recommendedName>
</protein>
<accession>A0ABP0CYB0</accession>
<keyword evidence="1" id="KW-0479">Metal-binding</keyword>
<dbReference type="InterPro" id="IPR007219">
    <property type="entry name" value="XnlR_reg_dom"/>
</dbReference>
<dbReference type="PANTHER" id="PTHR47171">
    <property type="entry name" value="FARA-RELATED"/>
    <property type="match status" value="1"/>
</dbReference>
<dbReference type="Gene3D" id="4.10.240.10">
    <property type="entry name" value="Zn(2)-C6 fungal-type DNA-binding domain"/>
    <property type="match status" value="1"/>
</dbReference>
<feature type="compositionally biased region" description="Polar residues" evidence="7">
    <location>
        <begin position="424"/>
        <end position="443"/>
    </location>
</feature>
<evidence type="ECO:0000256" key="2">
    <source>
        <dbReference type="ARBA" id="ARBA00022833"/>
    </source>
</evidence>
<keyword evidence="3" id="KW-0805">Transcription regulation</keyword>
<evidence type="ECO:0000259" key="8">
    <source>
        <dbReference type="PROSITE" id="PS50048"/>
    </source>
</evidence>
<dbReference type="SMART" id="SM00906">
    <property type="entry name" value="Fungal_trans"/>
    <property type="match status" value="1"/>
</dbReference>
<feature type="region of interest" description="Disordered" evidence="7">
    <location>
        <begin position="415"/>
        <end position="449"/>
    </location>
</feature>
<dbReference type="PROSITE" id="PS50048">
    <property type="entry name" value="ZN2_CY6_FUNGAL_2"/>
    <property type="match status" value="1"/>
</dbReference>
<gene>
    <name evidence="9" type="ORF">SEUCBS140593_009739</name>
</gene>
<evidence type="ECO:0000256" key="7">
    <source>
        <dbReference type="SAM" id="MobiDB-lite"/>
    </source>
</evidence>
<evidence type="ECO:0000313" key="10">
    <source>
        <dbReference type="Proteomes" id="UP001642482"/>
    </source>
</evidence>
<dbReference type="SMART" id="SM00066">
    <property type="entry name" value="GAL4"/>
    <property type="match status" value="1"/>
</dbReference>
<keyword evidence="6" id="KW-0539">Nucleus</keyword>
<evidence type="ECO:0000256" key="3">
    <source>
        <dbReference type="ARBA" id="ARBA00023015"/>
    </source>
</evidence>
<feature type="domain" description="Zn(2)-C6 fungal-type" evidence="8">
    <location>
        <begin position="12"/>
        <end position="43"/>
    </location>
</feature>
<evidence type="ECO:0000256" key="1">
    <source>
        <dbReference type="ARBA" id="ARBA00022723"/>
    </source>
</evidence>
<feature type="compositionally biased region" description="Low complexity" evidence="7">
    <location>
        <begin position="240"/>
        <end position="255"/>
    </location>
</feature>
<keyword evidence="10" id="KW-1185">Reference proteome</keyword>
<feature type="region of interest" description="Disordered" evidence="7">
    <location>
        <begin position="232"/>
        <end position="258"/>
    </location>
</feature>
<dbReference type="SUPFAM" id="SSF57701">
    <property type="entry name" value="Zn2/Cys6 DNA-binding domain"/>
    <property type="match status" value="1"/>
</dbReference>
<evidence type="ECO:0000313" key="9">
    <source>
        <dbReference type="EMBL" id="CAK7236793.1"/>
    </source>
</evidence>
<dbReference type="InterPro" id="IPR001138">
    <property type="entry name" value="Zn2Cys6_DnaBD"/>
</dbReference>
<dbReference type="PANTHER" id="PTHR47171:SF1">
    <property type="entry name" value="ZN(II)2CYS6 TRANSCRIPTION FACTOR (EUROFUNG)"/>
    <property type="match status" value="1"/>
</dbReference>
<dbReference type="Pfam" id="PF04082">
    <property type="entry name" value="Fungal_trans"/>
    <property type="match status" value="1"/>
</dbReference>
<name>A0ABP0CYB0_9PEZI</name>
<keyword evidence="4" id="KW-0238">DNA-binding</keyword>
<dbReference type="InterPro" id="IPR036864">
    <property type="entry name" value="Zn2-C6_fun-type_DNA-bd_sf"/>
</dbReference>
<feature type="region of interest" description="Disordered" evidence="7">
    <location>
        <begin position="42"/>
        <end position="97"/>
    </location>
</feature>
<evidence type="ECO:0000256" key="5">
    <source>
        <dbReference type="ARBA" id="ARBA00023163"/>
    </source>
</evidence>
<dbReference type="EMBL" id="CAWUHD010000169">
    <property type="protein sequence ID" value="CAK7236793.1"/>
    <property type="molecule type" value="Genomic_DNA"/>
</dbReference>
<sequence>MQPMLGKRARQACIACNARRVRCNVTETIPCRNCLADGSRCEVRESRRGKHPRRRASDQVAGAASGNKGTRPPPTINEARPQHSQSNQIDRHERRHGGVDEVAASEALVTLLQNNNQTPATIHDDTCTLGAAYPVPTGRHSDSTEPADTVKSVSPTSVSQHATGNSGADSTQDAEADPESSAVFIGSVFLGESTTLRYVHSDAADGDAEQPDDNSPGSTVHLLHQVPEPEIDNTLDTVDGSSGNAAGHGHGSANNKARPAWVVERRRIKMQFLQASGAFTYPPATTVDSLLDAYFMWFHPCFAIVDEAEARQRYRAGTLSPLLLQAMLFIGAVHGGDRQQAVTSGSEDASPSSKYIYYNRCKDLYDADYECDKVTIIQAVFLMSFWRTGPFLEKDTRHWLATAISLAQSKAMHRSATRVGTRVGRTSNASSTSPSGGATQSTDVTKKRDAARRLKQLKQRLWWSIYTREQQCAAALGLPSRISDEDCDVAPLQAQDFEFAFASKDGQKGQDGVTFQVGATGLARILGKIIRHGYAPGRTLTVECKKTLRQELRAWKPAAIDTCASHLGDDDDSSTSTFYTRLLHLTYNNLLILIYRPAYINNGKDHKDPRVDEEGRIALEAAAQNSRIVEDLVASPTLLSSLRHAPVHVITNLFNTLCMHTIHLRRLAHGIRGGDDASDDKKAKKEDNNVAALTIAEHRAKVCLLGLQELQRTWDVRNWILQLFFQYLDRATAARLAVDNKSLINGAKTVNNTMKMDTNTPREIPGQLALPAPPLPVATSLATDQPPPWVITGVDGGEYVDPASAETVDMLFSSPWTNVPTLEEQQIYLFSQMETDNLALGEGGGLCGYWGPSDPNIGLGQAGVVDNMTDFLGRM</sequence>
<comment type="caution">
    <text evidence="9">The sequence shown here is derived from an EMBL/GenBank/DDBJ whole genome shotgun (WGS) entry which is preliminary data.</text>
</comment>
<feature type="compositionally biased region" description="Polar residues" evidence="7">
    <location>
        <begin position="151"/>
        <end position="171"/>
    </location>
</feature>
<dbReference type="Proteomes" id="UP001642482">
    <property type="component" value="Unassembled WGS sequence"/>
</dbReference>
<evidence type="ECO:0000256" key="4">
    <source>
        <dbReference type="ARBA" id="ARBA00023125"/>
    </source>
</evidence>
<dbReference type="InterPro" id="IPR052073">
    <property type="entry name" value="Amide_Lactam_Regulators"/>
</dbReference>
<proteinExistence type="predicted"/>